<dbReference type="GeneID" id="78360972"/>
<reference evidence="5 6" key="1">
    <citation type="journal article" date="2018" name="Elife">
        <title>Discovery and characterization of a prevalent human gut bacterial enzyme sufficient for the inactivation of a family of plant toxins.</title>
        <authorList>
            <person name="Koppel N."/>
            <person name="Bisanz J.E."/>
            <person name="Pandelia M.E."/>
            <person name="Turnbaugh P.J."/>
            <person name="Balskus E.P."/>
        </authorList>
    </citation>
    <scope>NUCLEOTIDE SEQUENCE [LARGE SCALE GENOMIC DNA]</scope>
    <source>
        <strain evidence="5 6">3C</strain>
    </source>
</reference>
<feature type="domain" description="Molybdopterin oxidoreductase" evidence="3">
    <location>
        <begin position="88"/>
        <end position="572"/>
    </location>
</feature>
<evidence type="ECO:0000313" key="6">
    <source>
        <dbReference type="Proteomes" id="UP000254000"/>
    </source>
</evidence>
<sequence>MSNKTTDKSVVKCLGFCGFGMGSNITEVDVKDGRVARIRPLHYDQLYTPEELNAWKIEARGHVLEPGMKSYPPPLSVAYKTRTYSPNRIPYPLKRVDWDPNGERNTQNRGSSKYVHISWDKACDLIAAEIKRIQEEAGPFSILAQSDGHGETKNVHAAHGCQTNLLNLTGGFLKQARQPDSWEGWYWGAKHAWGMDPVGMQTITTNVIKDISDNGDAIFYWGADPETTPWGWGGQMASRLCYWFNEIGVLSVFVAPDCNYAAAVHADKWIPVLPNTDVALQLAIAYVWMTEGTYEKEYIDTHSVGFDWFEYYVLGREDGVPKTPAWAAERCGVPDYRIKALARYWAKHKVSIAHCNGGGYIRAAFAHEPARMEVYLLGMRGVGQPGVNQFQMIEWQLMDVKTLNPLPSCSVLPSSEGAYRGATMDLSEPFIPKTMIHKAITEPSIEWHGHVIAGIDRADQLIPFKYAPEPGKGIRMIWSDAPCWSTCWNGGHEFQDALRHPNLEFVLVQHPWMENDCLFADIILPTSTTLELEDFNVDVRSGQWNAIAYEGQAVDPVGDVRTDYEAVGEVARALEKLGGVYENLYERYTHGNEVIDWIEKGFRECGMEGGDTADFDRFLEDRFKLFPTEENWEAKPAGLIGFYEDPENNPLLTPSGKIEYYSTTLAETFPDDKVRGPVAHWIEKGDGHDDRISSERAKDYPYLLVTNHPRWRVHANHDDVPWFRELATGKVVGPDGYGYEPLYVNPVDAEKLGLADGDIAGIYNERGMVLGGVILSERIMPGAVSQDHGARCDSIVVGMGGLDRGGANNLICPSATTSKNAAGEVTNSFLVGVKKVDVFELAGQYPEAFARSYDVECGRVLDSLIVEE</sequence>
<protein>
    <submittedName>
        <fullName evidence="5">Dehydrogenase</fullName>
    </submittedName>
</protein>
<dbReference type="GO" id="GO:0009061">
    <property type="term" value="P:anaerobic respiration"/>
    <property type="evidence" value="ECO:0007669"/>
    <property type="project" value="TreeGrafter"/>
</dbReference>
<evidence type="ECO:0000313" key="5">
    <source>
        <dbReference type="EMBL" id="RDB61440.1"/>
    </source>
</evidence>
<dbReference type="EMBL" id="PPTS01000016">
    <property type="protein sequence ID" value="RDB61440.1"/>
    <property type="molecule type" value="Genomic_DNA"/>
</dbReference>
<dbReference type="InterPro" id="IPR050612">
    <property type="entry name" value="Prok_Mopterin_Oxidored"/>
</dbReference>
<dbReference type="SUPFAM" id="SSF53706">
    <property type="entry name" value="Formate dehydrogenase/DMSO reductase, domains 1-3"/>
    <property type="match status" value="1"/>
</dbReference>
<evidence type="ECO:0000259" key="3">
    <source>
        <dbReference type="Pfam" id="PF00384"/>
    </source>
</evidence>
<dbReference type="GO" id="GO:0016491">
    <property type="term" value="F:oxidoreductase activity"/>
    <property type="evidence" value="ECO:0007669"/>
    <property type="project" value="InterPro"/>
</dbReference>
<keyword evidence="2" id="KW-0479">Metal-binding</keyword>
<comment type="caution">
    <text evidence="5">The sequence shown here is derived from an EMBL/GenBank/DDBJ whole genome shotgun (WGS) entry which is preliminary data.</text>
</comment>
<dbReference type="GO" id="GO:0043546">
    <property type="term" value="F:molybdopterin cofactor binding"/>
    <property type="evidence" value="ECO:0007669"/>
    <property type="project" value="InterPro"/>
</dbReference>
<name>A0A369LQ24_9ACTN</name>
<dbReference type="GO" id="GO:0030288">
    <property type="term" value="C:outer membrane-bounded periplasmic space"/>
    <property type="evidence" value="ECO:0007669"/>
    <property type="project" value="TreeGrafter"/>
</dbReference>
<dbReference type="Gene3D" id="3.40.50.740">
    <property type="match status" value="2"/>
</dbReference>
<feature type="domain" description="Molybdopterin dinucleotide-binding" evidence="4">
    <location>
        <begin position="703"/>
        <end position="816"/>
    </location>
</feature>
<gene>
    <name evidence="5" type="ORF">C1877_14875</name>
</gene>
<dbReference type="OrthoDB" id="3169125at2"/>
<dbReference type="PANTHER" id="PTHR43742:SF3">
    <property type="entry name" value="DIMETHYL SULFOXIDE REDUCTASE DMSA"/>
    <property type="match status" value="1"/>
</dbReference>
<dbReference type="PANTHER" id="PTHR43742">
    <property type="entry name" value="TRIMETHYLAMINE-N-OXIDE REDUCTASE"/>
    <property type="match status" value="1"/>
</dbReference>
<evidence type="ECO:0000259" key="4">
    <source>
        <dbReference type="Pfam" id="PF01568"/>
    </source>
</evidence>
<evidence type="ECO:0000256" key="1">
    <source>
        <dbReference type="ARBA" id="ARBA00010312"/>
    </source>
</evidence>
<dbReference type="Proteomes" id="UP000254000">
    <property type="component" value="Unassembled WGS sequence"/>
</dbReference>
<dbReference type="GO" id="GO:0030151">
    <property type="term" value="F:molybdenum ion binding"/>
    <property type="evidence" value="ECO:0007669"/>
    <property type="project" value="TreeGrafter"/>
</dbReference>
<organism evidence="5 6">
    <name type="scientific">Gordonibacter pamelaeae</name>
    <dbReference type="NCBI Taxonomy" id="471189"/>
    <lineage>
        <taxon>Bacteria</taxon>
        <taxon>Bacillati</taxon>
        <taxon>Actinomycetota</taxon>
        <taxon>Coriobacteriia</taxon>
        <taxon>Eggerthellales</taxon>
        <taxon>Eggerthellaceae</taxon>
        <taxon>Gordonibacter</taxon>
    </lineage>
</organism>
<dbReference type="Pfam" id="PF00384">
    <property type="entry name" value="Molybdopterin"/>
    <property type="match status" value="1"/>
</dbReference>
<dbReference type="InterPro" id="IPR006657">
    <property type="entry name" value="MoPterin_dinucl-bd_dom"/>
</dbReference>
<dbReference type="Gene3D" id="2.40.40.20">
    <property type="match status" value="1"/>
</dbReference>
<proteinExistence type="inferred from homology"/>
<dbReference type="Gene3D" id="2.20.25.340">
    <property type="match status" value="1"/>
</dbReference>
<accession>A0A369LQ24</accession>
<comment type="similarity">
    <text evidence="1">Belongs to the prokaryotic molybdopterin-containing oxidoreductase family.</text>
</comment>
<dbReference type="InterPro" id="IPR006656">
    <property type="entry name" value="Mopterin_OxRdtase"/>
</dbReference>
<dbReference type="InterPro" id="IPR009010">
    <property type="entry name" value="Asp_de-COase-like_dom_sf"/>
</dbReference>
<dbReference type="AlphaFoldDB" id="A0A369LQ24"/>
<dbReference type="SUPFAM" id="SSF50692">
    <property type="entry name" value="ADC-like"/>
    <property type="match status" value="1"/>
</dbReference>
<dbReference type="GO" id="GO:0009055">
    <property type="term" value="F:electron transfer activity"/>
    <property type="evidence" value="ECO:0007669"/>
    <property type="project" value="TreeGrafter"/>
</dbReference>
<evidence type="ECO:0000256" key="2">
    <source>
        <dbReference type="ARBA" id="ARBA00022723"/>
    </source>
</evidence>
<dbReference type="Pfam" id="PF01568">
    <property type="entry name" value="Molydop_binding"/>
    <property type="match status" value="1"/>
</dbReference>
<keyword evidence="6" id="KW-1185">Reference proteome</keyword>
<dbReference type="RefSeq" id="WP_114569509.1">
    <property type="nucleotide sequence ID" value="NZ_CABMMS010000016.1"/>
</dbReference>